<evidence type="ECO:0000313" key="2">
    <source>
        <dbReference type="Proteomes" id="UP000799764"/>
    </source>
</evidence>
<sequence length="75" mass="9039">MSNPRPRPFPTRARRAQWEVGIWDLAEWNALVANYPADSREQLRKLEEQDERERQEEFGIPDAERRRKWYRLGGG</sequence>
<proteinExistence type="predicted"/>
<evidence type="ECO:0000313" key="1">
    <source>
        <dbReference type="EMBL" id="KAF2439652.1"/>
    </source>
</evidence>
<comment type="caution">
    <text evidence="1">The sequence shown here is derived from an EMBL/GenBank/DDBJ whole genome shotgun (WGS) entry which is preliminary data.</text>
</comment>
<name>A0A9P4P985_9PLEO</name>
<accession>A0A9P4P985</accession>
<protein>
    <submittedName>
        <fullName evidence="1">Uncharacterized protein</fullName>
    </submittedName>
</protein>
<dbReference type="Proteomes" id="UP000799764">
    <property type="component" value="Unassembled WGS sequence"/>
</dbReference>
<organism evidence="1 2">
    <name type="scientific">Karstenula rhodostoma CBS 690.94</name>
    <dbReference type="NCBI Taxonomy" id="1392251"/>
    <lineage>
        <taxon>Eukaryota</taxon>
        <taxon>Fungi</taxon>
        <taxon>Dikarya</taxon>
        <taxon>Ascomycota</taxon>
        <taxon>Pezizomycotina</taxon>
        <taxon>Dothideomycetes</taxon>
        <taxon>Pleosporomycetidae</taxon>
        <taxon>Pleosporales</taxon>
        <taxon>Massarineae</taxon>
        <taxon>Didymosphaeriaceae</taxon>
        <taxon>Karstenula</taxon>
    </lineage>
</organism>
<gene>
    <name evidence="1" type="ORF">P171DRAFT_436282</name>
</gene>
<keyword evidence="2" id="KW-1185">Reference proteome</keyword>
<dbReference type="EMBL" id="MU001509">
    <property type="protein sequence ID" value="KAF2439652.1"/>
    <property type="molecule type" value="Genomic_DNA"/>
</dbReference>
<dbReference type="AlphaFoldDB" id="A0A9P4P985"/>
<reference evidence="1" key="1">
    <citation type="journal article" date="2020" name="Stud. Mycol.">
        <title>101 Dothideomycetes genomes: a test case for predicting lifestyles and emergence of pathogens.</title>
        <authorList>
            <person name="Haridas S."/>
            <person name="Albert R."/>
            <person name="Binder M."/>
            <person name="Bloem J."/>
            <person name="Labutti K."/>
            <person name="Salamov A."/>
            <person name="Andreopoulos B."/>
            <person name="Baker S."/>
            <person name="Barry K."/>
            <person name="Bills G."/>
            <person name="Bluhm B."/>
            <person name="Cannon C."/>
            <person name="Castanera R."/>
            <person name="Culley D."/>
            <person name="Daum C."/>
            <person name="Ezra D."/>
            <person name="Gonzalez J."/>
            <person name="Henrissat B."/>
            <person name="Kuo A."/>
            <person name="Liang C."/>
            <person name="Lipzen A."/>
            <person name="Lutzoni F."/>
            <person name="Magnuson J."/>
            <person name="Mondo S."/>
            <person name="Nolan M."/>
            <person name="Ohm R."/>
            <person name="Pangilinan J."/>
            <person name="Park H.-J."/>
            <person name="Ramirez L."/>
            <person name="Alfaro M."/>
            <person name="Sun H."/>
            <person name="Tritt A."/>
            <person name="Yoshinaga Y."/>
            <person name="Zwiers L.-H."/>
            <person name="Turgeon B."/>
            <person name="Goodwin S."/>
            <person name="Spatafora J."/>
            <person name="Crous P."/>
            <person name="Grigoriev I."/>
        </authorList>
    </citation>
    <scope>NUCLEOTIDE SEQUENCE</scope>
    <source>
        <strain evidence="1">CBS 690.94</strain>
    </source>
</reference>